<evidence type="ECO:0000256" key="1">
    <source>
        <dbReference type="SAM" id="SignalP"/>
    </source>
</evidence>
<keyword evidence="1" id="KW-0732">Signal</keyword>
<gene>
    <name evidence="2" type="ORF">KFK14_09070</name>
</gene>
<accession>A0A975Q346</accession>
<dbReference type="AlphaFoldDB" id="A0A975Q346"/>
<dbReference type="RefSeq" id="WP_212610652.1">
    <property type="nucleotide sequence ID" value="NZ_CP073910.1"/>
</dbReference>
<name>A0A975Q346_9SPHN</name>
<dbReference type="Proteomes" id="UP000681425">
    <property type="component" value="Chromosome"/>
</dbReference>
<sequence>MKLRPLFACLTIGLLAGKASADTAPFDLVGPSLQVSVTRAGATLPISQVPDLSAGDQLTIKADFTKDQSAHYLLVAAFLRGATNPPPKDWVFGAETWKRKAKDNMLKITVPEGARQIVLFLAPETGGDFDALVNAVRGRPGEFVRASQDLNQASLDRSRLDAFLNGIRLQDSERPAQLETVSPLLARSLAIKFNAECLEKPANLQAACLTQDREALVLSDMHSTSLTEALTGAPTDLALQLAATPQGGMGYYSPYIGAVRDLAKILGAFRTADYQYIPALALSRNDGMALLLNAAPSFRKPQSVLVTALPAIEAPHVPPLRAAMGERIACLTRPDMVLPVEGAPLIYSTQYARSMTFRVKTKDGKTVDIPVTARADKGGFTIDSGALNPLDFDQTVDGVLHGLWGFRPFEGPSFRLQNPGGQSWRAASGNPALTAGRAATLRVEGAGSACVERVAIRQSSGKEQAIVWKATDASSMAVEVPPLADAGTSTLLIKQFGVSAPSTIALQSNAPQRPGVTLLSKSIQSNGANDAISISLAGTDGIPGDAALSFSIKANATTKFTAKDRIEVATADGSASVMLDGGKGLRLENTQIAHARLDPAKDLGPSAFGLLRFRLVRDDSAGDWQPLGKLIRLPSLKSLTCQGADGGCALSGSGLFLIASLSDDAQFTHATQVAEGFTGSSIEAPRPKDGRLYLKLRDDPDMPVTATIPGQPGNTATPGG</sequence>
<protein>
    <submittedName>
        <fullName evidence="2">Uncharacterized protein</fullName>
    </submittedName>
</protein>
<dbReference type="KEGG" id="spph:KFK14_09070"/>
<dbReference type="EMBL" id="CP073910">
    <property type="protein sequence ID" value="QUT07524.1"/>
    <property type="molecule type" value="Genomic_DNA"/>
</dbReference>
<evidence type="ECO:0000313" key="3">
    <source>
        <dbReference type="Proteomes" id="UP000681425"/>
    </source>
</evidence>
<proteinExistence type="predicted"/>
<organism evidence="2 3">
    <name type="scientific">Sphingobium phenoxybenzoativorans</name>
    <dbReference type="NCBI Taxonomy" id="1592790"/>
    <lineage>
        <taxon>Bacteria</taxon>
        <taxon>Pseudomonadati</taxon>
        <taxon>Pseudomonadota</taxon>
        <taxon>Alphaproteobacteria</taxon>
        <taxon>Sphingomonadales</taxon>
        <taxon>Sphingomonadaceae</taxon>
        <taxon>Sphingobium</taxon>
    </lineage>
</organism>
<evidence type="ECO:0000313" key="2">
    <source>
        <dbReference type="EMBL" id="QUT07524.1"/>
    </source>
</evidence>
<feature type="signal peptide" evidence="1">
    <location>
        <begin position="1"/>
        <end position="21"/>
    </location>
</feature>
<keyword evidence="3" id="KW-1185">Reference proteome</keyword>
<feature type="chain" id="PRO_5036918892" evidence="1">
    <location>
        <begin position="22"/>
        <end position="720"/>
    </location>
</feature>
<reference evidence="2" key="1">
    <citation type="submission" date="2021-04" db="EMBL/GenBank/DDBJ databases">
        <title>Isolation of p-tert-butylphenol degrading bacteria Sphingobium phenoxybenzoativorans Tas13 from active sludge.</title>
        <authorList>
            <person name="Li Y."/>
        </authorList>
    </citation>
    <scope>NUCLEOTIDE SEQUENCE</scope>
    <source>
        <strain evidence="2">Tas13</strain>
    </source>
</reference>